<name>A0A093VCG1_TALMA</name>
<accession>A0A093VCG1</accession>
<organism evidence="7">
    <name type="scientific">Talaromyces marneffei PM1</name>
    <dbReference type="NCBI Taxonomy" id="1077442"/>
    <lineage>
        <taxon>Eukaryota</taxon>
        <taxon>Fungi</taxon>
        <taxon>Dikarya</taxon>
        <taxon>Ascomycota</taxon>
        <taxon>Pezizomycotina</taxon>
        <taxon>Eurotiomycetes</taxon>
        <taxon>Eurotiomycetidae</taxon>
        <taxon>Eurotiales</taxon>
        <taxon>Trichocomaceae</taxon>
        <taxon>Talaromyces</taxon>
        <taxon>Talaromyces sect. Talaromyces</taxon>
    </lineage>
</organism>
<evidence type="ECO:0000256" key="2">
    <source>
        <dbReference type="ARBA" id="ARBA00010989"/>
    </source>
</evidence>
<dbReference type="PANTHER" id="PTHR10961:SF46">
    <property type="entry name" value="PEROXISOMAL SARCOSINE OXIDASE"/>
    <property type="match status" value="1"/>
</dbReference>
<dbReference type="GO" id="GO:0050660">
    <property type="term" value="F:flavin adenine dinucleotide binding"/>
    <property type="evidence" value="ECO:0007669"/>
    <property type="project" value="InterPro"/>
</dbReference>
<feature type="domain" description="FAD dependent oxidoreductase" evidence="6">
    <location>
        <begin position="6"/>
        <end position="403"/>
    </location>
</feature>
<comment type="cofactor">
    <cofactor evidence="1">
        <name>FAD</name>
        <dbReference type="ChEBI" id="CHEBI:57692"/>
    </cofactor>
</comment>
<dbReference type="PANTHER" id="PTHR10961">
    <property type="entry name" value="PEROXISOMAL SARCOSINE OXIDASE"/>
    <property type="match status" value="1"/>
</dbReference>
<evidence type="ECO:0000256" key="1">
    <source>
        <dbReference type="ARBA" id="ARBA00001974"/>
    </source>
</evidence>
<keyword evidence="5" id="KW-0560">Oxidoreductase</keyword>
<dbReference type="GO" id="GO:0008115">
    <property type="term" value="F:sarcosine oxidase activity"/>
    <property type="evidence" value="ECO:0007669"/>
    <property type="project" value="TreeGrafter"/>
</dbReference>
<dbReference type="Gene3D" id="3.50.50.60">
    <property type="entry name" value="FAD/NAD(P)-binding domain"/>
    <property type="match status" value="1"/>
</dbReference>
<dbReference type="InterPro" id="IPR036188">
    <property type="entry name" value="FAD/NAD-bd_sf"/>
</dbReference>
<keyword evidence="4" id="KW-0274">FAD</keyword>
<protein>
    <submittedName>
        <fullName evidence="7">L-pipecolate oxidase</fullName>
    </submittedName>
</protein>
<sequence length="459" mass="50239">MGLPDRILIVGGGVFGVSTALSLSERHPNKKITLIEASPTIPNPHGSSVDTSRIIRADYSSPAYAKLAADGIKKWRCTEWGQEGRYTENGLALIYTEGNPDSETYTKKSYENVKKLLEEEGEGPESVAEKIVYLSDKAALEKVVPRYTAGMDISGGYLNRGSGWGDAEAGVRFAKQKLDEMAKVDFKYGEVERLIFEETTSTSQRKVTGVVLKHAVDGTISAITADLVILATGAATGKLVDLRGIVDATGQVLAYIQITDEEQAQLANMPTILSFSTGMFIIPPRNNLLKIARHAYGYLNPSDVPIPGTTTTSSSQTMRISLPVHDLPIPAEGERACRQALREMLPSFAERPFARTRICWYSDTPTGDFLITYHPSHPNLFLATGGSGHGYKFFPVLGDQIVDALEGRLDAELQQLWKWPEERHITEEKGGEFVVTKDGSRSGKIGMILKDELAKSSRL</sequence>
<evidence type="ECO:0000256" key="5">
    <source>
        <dbReference type="ARBA" id="ARBA00023002"/>
    </source>
</evidence>
<dbReference type="GO" id="GO:0050031">
    <property type="term" value="F:L-pipecolate oxidase activity"/>
    <property type="evidence" value="ECO:0007669"/>
    <property type="project" value="TreeGrafter"/>
</dbReference>
<dbReference type="SUPFAM" id="SSF54373">
    <property type="entry name" value="FAD-linked reductases, C-terminal domain"/>
    <property type="match status" value="1"/>
</dbReference>
<comment type="caution">
    <text evidence="7">The sequence shown here is derived from an EMBL/GenBank/DDBJ whole genome shotgun (WGS) entry which is preliminary data.</text>
</comment>
<evidence type="ECO:0000256" key="4">
    <source>
        <dbReference type="ARBA" id="ARBA00022827"/>
    </source>
</evidence>
<dbReference type="Gene3D" id="3.30.9.10">
    <property type="entry name" value="D-Amino Acid Oxidase, subunit A, domain 2"/>
    <property type="match status" value="1"/>
</dbReference>
<evidence type="ECO:0000313" key="7">
    <source>
        <dbReference type="EMBL" id="KFX50232.1"/>
    </source>
</evidence>
<dbReference type="SUPFAM" id="SSF51905">
    <property type="entry name" value="FAD/NAD(P)-binding domain"/>
    <property type="match status" value="1"/>
</dbReference>
<dbReference type="AlphaFoldDB" id="A0A093VCG1"/>
<keyword evidence="3" id="KW-0285">Flavoprotein</keyword>
<dbReference type="InterPro" id="IPR006076">
    <property type="entry name" value="FAD-dep_OxRdtase"/>
</dbReference>
<gene>
    <name evidence="7" type="ORF">GQ26_0070110</name>
</gene>
<dbReference type="Pfam" id="PF01266">
    <property type="entry name" value="DAO"/>
    <property type="match status" value="1"/>
</dbReference>
<dbReference type="InterPro" id="IPR045170">
    <property type="entry name" value="MTOX"/>
</dbReference>
<proteinExistence type="inferred from homology"/>
<evidence type="ECO:0000259" key="6">
    <source>
        <dbReference type="Pfam" id="PF01266"/>
    </source>
</evidence>
<evidence type="ECO:0000256" key="3">
    <source>
        <dbReference type="ARBA" id="ARBA00022630"/>
    </source>
</evidence>
<dbReference type="GO" id="GO:0004657">
    <property type="term" value="F:proline dehydrogenase activity"/>
    <property type="evidence" value="ECO:0007669"/>
    <property type="project" value="TreeGrafter"/>
</dbReference>
<comment type="similarity">
    <text evidence="2">Belongs to the MSOX/MTOX family.</text>
</comment>
<dbReference type="EMBL" id="JPOX01000007">
    <property type="protein sequence ID" value="KFX50232.1"/>
    <property type="molecule type" value="Genomic_DNA"/>
</dbReference>
<reference evidence="7" key="1">
    <citation type="journal article" date="2014" name="PLoS Genet.">
        <title>Signature Gene Expression Reveals Novel Clues to the Molecular Mechanisms of Dimorphic Transition in Penicillium marneffei.</title>
        <authorList>
            <person name="Yang E."/>
            <person name="Wang G."/>
            <person name="Cai J."/>
            <person name="Woo P.C."/>
            <person name="Lau S.K."/>
            <person name="Yuen K.-Y."/>
            <person name="Chow W.-N."/>
            <person name="Lin X."/>
        </authorList>
    </citation>
    <scope>NUCLEOTIDE SEQUENCE [LARGE SCALE GENOMIC DNA]</scope>
    <source>
        <strain evidence="7">PM1</strain>
    </source>
</reference>